<dbReference type="Pfam" id="PF00873">
    <property type="entry name" value="ACR_tran"/>
    <property type="match status" value="1"/>
</dbReference>
<evidence type="ECO:0000313" key="4">
    <source>
        <dbReference type="Proteomes" id="UP000319374"/>
    </source>
</evidence>
<keyword evidence="1" id="KW-0472">Membrane</keyword>
<evidence type="ECO:0000256" key="1">
    <source>
        <dbReference type="SAM" id="Phobius"/>
    </source>
</evidence>
<organism evidence="3 4">
    <name type="scientific">Alistipes dispar</name>
    <dbReference type="NCBI Taxonomy" id="2585119"/>
    <lineage>
        <taxon>Bacteria</taxon>
        <taxon>Pseudomonadati</taxon>
        <taxon>Bacteroidota</taxon>
        <taxon>Bacteroidia</taxon>
        <taxon>Bacteroidales</taxon>
        <taxon>Rikenellaceae</taxon>
        <taxon>Alistipes</taxon>
    </lineage>
</organism>
<dbReference type="SUPFAM" id="SSF82714">
    <property type="entry name" value="Multidrug efflux transporter AcrB TolC docking domain, DN and DC subdomains"/>
    <property type="match status" value="2"/>
</dbReference>
<feature type="transmembrane region" description="Helical" evidence="1">
    <location>
        <begin position="1012"/>
        <end position="1035"/>
    </location>
</feature>
<feature type="signal peptide" evidence="2">
    <location>
        <begin position="1"/>
        <end position="29"/>
    </location>
</feature>
<dbReference type="EMBL" id="AP019736">
    <property type="protein sequence ID" value="BBL06370.1"/>
    <property type="molecule type" value="Genomic_DNA"/>
</dbReference>
<protein>
    <submittedName>
        <fullName evidence="3">Multidrug transporter AcrB</fullName>
    </submittedName>
</protein>
<feature type="transmembrane region" description="Helical" evidence="1">
    <location>
        <begin position="883"/>
        <end position="903"/>
    </location>
</feature>
<dbReference type="SUPFAM" id="SSF82866">
    <property type="entry name" value="Multidrug efflux transporter AcrB transmembrane domain"/>
    <property type="match status" value="2"/>
</dbReference>
<dbReference type="Gene3D" id="3.30.70.1440">
    <property type="entry name" value="Multidrug efflux transporter AcrB pore domain"/>
    <property type="match status" value="1"/>
</dbReference>
<feature type="transmembrane region" description="Helical" evidence="1">
    <location>
        <begin position="524"/>
        <end position="544"/>
    </location>
</feature>
<dbReference type="Gene3D" id="3.30.70.1320">
    <property type="entry name" value="Multidrug efflux transporter AcrB pore domain like"/>
    <property type="match status" value="1"/>
</dbReference>
<dbReference type="InterPro" id="IPR027463">
    <property type="entry name" value="AcrB_DN_DC_subdom"/>
</dbReference>
<dbReference type="SUPFAM" id="SSF82693">
    <property type="entry name" value="Multidrug efflux transporter AcrB pore domain, PN1, PN2, PC1 and PC2 subdomains"/>
    <property type="match status" value="2"/>
</dbReference>
<dbReference type="GO" id="GO:0042910">
    <property type="term" value="F:xenobiotic transmembrane transporter activity"/>
    <property type="evidence" value="ECO:0007669"/>
    <property type="project" value="TreeGrafter"/>
</dbReference>
<dbReference type="Proteomes" id="UP000319374">
    <property type="component" value="Chromosome"/>
</dbReference>
<proteinExistence type="predicted"/>
<feature type="transmembrane region" description="Helical" evidence="1">
    <location>
        <begin position="933"/>
        <end position="950"/>
    </location>
</feature>
<dbReference type="GeneID" id="98672988"/>
<dbReference type="Gene3D" id="3.30.2090.10">
    <property type="entry name" value="Multidrug efflux transporter AcrB TolC docking domain, DN and DC subdomains"/>
    <property type="match status" value="2"/>
</dbReference>
<dbReference type="OrthoDB" id="9798415at2"/>
<feature type="transmembrane region" description="Helical" evidence="1">
    <location>
        <begin position="387"/>
        <end position="412"/>
    </location>
</feature>
<dbReference type="AlphaFoldDB" id="A0A4Y1WZJ5"/>
<feature type="transmembrane region" description="Helical" evidence="1">
    <location>
        <begin position="910"/>
        <end position="927"/>
    </location>
</feature>
<dbReference type="PRINTS" id="PR00702">
    <property type="entry name" value="ACRIFLAVINRP"/>
</dbReference>
<feature type="transmembrane region" description="Helical" evidence="1">
    <location>
        <begin position="433"/>
        <end position="452"/>
    </location>
</feature>
<dbReference type="GO" id="GO:0005886">
    <property type="term" value="C:plasma membrane"/>
    <property type="evidence" value="ECO:0007669"/>
    <property type="project" value="TreeGrafter"/>
</dbReference>
<evidence type="ECO:0000256" key="2">
    <source>
        <dbReference type="SAM" id="SignalP"/>
    </source>
</evidence>
<feature type="transmembrane region" description="Helical" evidence="1">
    <location>
        <begin position="360"/>
        <end position="381"/>
    </location>
</feature>
<evidence type="ECO:0000313" key="3">
    <source>
        <dbReference type="EMBL" id="BBL06370.1"/>
    </source>
</evidence>
<sequence>MIDFGKWAFANKKLVYFLLAVLLAGGALAAYDMPKLEDPEIKVKMAMVVATYPGASAHEVEMEVTDPLEKSIRAIGEVDNVSSWSYNDLALIEVELKSTVPDADVEQSWDMLRRKVGDTRTQLPQGASVQVQDDFGLVYGMLYALTGDGLTERRLSDYAELIRREIGDLEGVARVTVYGEREECIDISMLPEKMATLGVSPAEVLATLNGQNDTYYTGYYNNGPDRIRVTVADKFRTVEQIERMVIQGHEDDQLRLGDIAAVEHGYATPVRNAMTYEGQRALGIAVAAASGTDIVKVGAEVERRLAELEAERFPAGIECHKVFFQPEQVTDALTTFLVNLVESVLIVVAILMLTMGFRSGMIIGISLVMIVVGSFLILGLFDGTMQRVSLAAFILAMGMLVDNAIVIVDGILVDLKLGRPRREAMTAIGRKTAMPLLGATLIAILSFLPIFLSPDTAGVYVRDLFIVLAVSLLLSWILALVHVPLMADRWLKQPAGAARGERLYDGRIYGWLRSALGFGLRHRISSILLALGLVALSAWGYGFMRQGFFPDMVYDQLYMEYKLPEGTNSTRVAEDLHEIETWLKTRPEIGAVTASIGGTPARYNLVRSIATPSLSYGELIIDFASPKALEENMDEIQRILTDRYPDAYVKLKRYNIMYKKYPIEALFTGPDPAVLHALADSARRVMETSPEVCLVTSDWEPALPVLEIDYDQSAARRAGLSRQEVATSILSAAGGIPVGAFYDGTHKNTIYLKCTDAGGAPVDNLENVPVFPMLPSLDGLLDEQTLVRLKTGTIDRSELVESVLGTVPLRQVSRGVEVAWEDPVVPRYNGQRAQKVMCSPVPGTETEAARRAVAEKIDRIPLPTGYALAWQGEKGASDETMRYLFRNVPLGIVLMITVLILLFGDYRKPLIILCGIPLLAIGIVGAMLLTGKTFTFCAIVGALGLVGMMMKNCIVLMDEIGEQIAAGTDPAKALVSSSESRLRPVMMASLTTILGMIPLLGDAMFGSMAATIMGGLLFSTFATLFFVPVLYAMFFKIRIDR</sequence>
<name>A0A4Y1WZJ5_9BACT</name>
<dbReference type="InterPro" id="IPR001036">
    <property type="entry name" value="Acrflvin-R"/>
</dbReference>
<gene>
    <name evidence="3" type="ORF">A5CPEGH6_10080</name>
</gene>
<feature type="transmembrane region" description="Helical" evidence="1">
    <location>
        <begin position="332"/>
        <end position="353"/>
    </location>
</feature>
<reference evidence="4" key="1">
    <citation type="submission" date="2019-06" db="EMBL/GenBank/DDBJ databases">
        <title>Alistipes onderdonkii subsp. vulgaris subsp. nov., Alistipes dispar sp. nov. and Alistipes communis sp. nov., isolated from human faeces, and creation of Alistipes onderdonkii subsp. onderdonkii subsp. nov.</title>
        <authorList>
            <person name="Sakamoto M."/>
            <person name="Ikeyama N."/>
            <person name="Ogata Y."/>
            <person name="Suda W."/>
            <person name="Iino T."/>
            <person name="Hattori M."/>
            <person name="Ohkuma M."/>
        </authorList>
    </citation>
    <scope>NUCLEOTIDE SEQUENCE [LARGE SCALE GENOMIC DNA]</scope>
    <source>
        <strain evidence="4">5CPEGH6</strain>
    </source>
</reference>
<keyword evidence="1" id="KW-0812">Transmembrane</keyword>
<keyword evidence="4" id="KW-1185">Reference proteome</keyword>
<dbReference type="Gene3D" id="3.30.70.1430">
    <property type="entry name" value="Multidrug efflux transporter AcrB pore domain"/>
    <property type="match status" value="2"/>
</dbReference>
<keyword evidence="2" id="KW-0732">Signal</keyword>
<keyword evidence="1" id="KW-1133">Transmembrane helix</keyword>
<dbReference type="PANTHER" id="PTHR32063:SF18">
    <property type="entry name" value="CATION EFFLUX SYSTEM PROTEIN"/>
    <property type="match status" value="1"/>
</dbReference>
<feature type="transmembrane region" description="Helical" evidence="1">
    <location>
        <begin position="464"/>
        <end position="483"/>
    </location>
</feature>
<dbReference type="PANTHER" id="PTHR32063">
    <property type="match status" value="1"/>
</dbReference>
<dbReference type="Gene3D" id="1.20.1640.10">
    <property type="entry name" value="Multidrug efflux transporter AcrB transmembrane domain"/>
    <property type="match status" value="2"/>
</dbReference>
<dbReference type="KEGG" id="ada:A5CPEGH6_10080"/>
<feature type="chain" id="PRO_5021265741" evidence="2">
    <location>
        <begin position="30"/>
        <end position="1041"/>
    </location>
</feature>
<accession>A0A4Y1WZJ5</accession>
<dbReference type="RefSeq" id="WP_141428197.1">
    <property type="nucleotide sequence ID" value="NZ_AP019736.1"/>
</dbReference>